<dbReference type="EMBL" id="JAJNBZ010000005">
    <property type="protein sequence ID" value="MCE5169623.1"/>
    <property type="molecule type" value="Genomic_DNA"/>
</dbReference>
<dbReference type="RefSeq" id="WP_233696541.1">
    <property type="nucleotide sequence ID" value="NZ_JAJNBZ010000005.1"/>
</dbReference>
<organism evidence="1 2">
    <name type="scientific">Paenibacillus profundus</name>
    <dbReference type="NCBI Taxonomy" id="1173085"/>
    <lineage>
        <taxon>Bacteria</taxon>
        <taxon>Bacillati</taxon>
        <taxon>Bacillota</taxon>
        <taxon>Bacilli</taxon>
        <taxon>Bacillales</taxon>
        <taxon>Paenibacillaceae</taxon>
        <taxon>Paenibacillus</taxon>
    </lineage>
</organism>
<name>A0ABS8YC80_9BACL</name>
<dbReference type="Proteomes" id="UP001199916">
    <property type="component" value="Unassembled WGS sequence"/>
</dbReference>
<gene>
    <name evidence="1" type="ORF">LQV63_09890</name>
</gene>
<proteinExistence type="predicted"/>
<evidence type="ECO:0000313" key="1">
    <source>
        <dbReference type="EMBL" id="MCE5169623.1"/>
    </source>
</evidence>
<protein>
    <submittedName>
        <fullName evidence="1">Uncharacterized protein</fullName>
    </submittedName>
</protein>
<reference evidence="1 2" key="1">
    <citation type="submission" date="2021-11" db="EMBL/GenBank/DDBJ databases">
        <title>Draft genome sequence of Paenibacillus profundus YoMME, a new Gram-positive bacteria with exoelectrogenic properties.</title>
        <authorList>
            <person name="Hubenova Y."/>
            <person name="Hubenova E."/>
            <person name="Manasiev Y."/>
            <person name="Peykov S."/>
            <person name="Mitov M."/>
        </authorList>
    </citation>
    <scope>NUCLEOTIDE SEQUENCE [LARGE SCALE GENOMIC DNA]</scope>
    <source>
        <strain evidence="1 2">YoMME</strain>
    </source>
</reference>
<sequence length="424" mass="50276">MEEKYIPYDIKNEGLKELLYQLFQQLDYSLQYGDERVAWCEEVLRNQSWLHSYIQTKQFSNRHIKTNNDFLCENDEFSECLSKIADYILFTDFRDEPHQQDVLSGKCNNIKNEYPTLSQHKKSTNKYREALVFENVPESKLALQEHSIQEMLIKRKSEKRQQEDRKVSKKDIEKYAPLQQIMLNIHHLEKQLQATAAAATNKQPLNDVKARKMRKLLGELKYEMFIVREKLRGVFSFESSGTSAYVWDEDTGYFDGDHYISVSDNKIDFKKGEHIQGILLHYFELSSKYVGRVDEDLYEILREVKDLAAITNLKPKERDVLNILLQQSESYRMNMSYIHHEKTNDILTDDKLNDDEKWCKMMTFTINPKTEIIRRATEHVQQTYSNKANMRQVKRMVQSIADKISKTYCVSHNRYITKRKKGLL</sequence>
<keyword evidence="2" id="KW-1185">Reference proteome</keyword>
<comment type="caution">
    <text evidence="1">The sequence shown here is derived from an EMBL/GenBank/DDBJ whole genome shotgun (WGS) entry which is preliminary data.</text>
</comment>
<evidence type="ECO:0000313" key="2">
    <source>
        <dbReference type="Proteomes" id="UP001199916"/>
    </source>
</evidence>
<accession>A0ABS8YC80</accession>